<name>A0A6G0U0U5_APHGL</name>
<reference evidence="1 2" key="1">
    <citation type="submission" date="2019-08" db="EMBL/GenBank/DDBJ databases">
        <title>The genome of the soybean aphid Biotype 1, its phylome, world population structure and adaptation to the North American continent.</title>
        <authorList>
            <person name="Giordano R."/>
            <person name="Donthu R.K."/>
            <person name="Hernandez A.G."/>
            <person name="Wright C.L."/>
            <person name="Zimin A.V."/>
        </authorList>
    </citation>
    <scope>NUCLEOTIDE SEQUENCE [LARGE SCALE GENOMIC DNA]</scope>
    <source>
        <tissue evidence="1">Whole aphids</tissue>
    </source>
</reference>
<proteinExistence type="predicted"/>
<evidence type="ECO:0000313" key="2">
    <source>
        <dbReference type="Proteomes" id="UP000475862"/>
    </source>
</evidence>
<protein>
    <submittedName>
        <fullName evidence="1">Uncharacterized protein</fullName>
    </submittedName>
</protein>
<organism evidence="1 2">
    <name type="scientific">Aphis glycines</name>
    <name type="common">Soybean aphid</name>
    <dbReference type="NCBI Taxonomy" id="307491"/>
    <lineage>
        <taxon>Eukaryota</taxon>
        <taxon>Metazoa</taxon>
        <taxon>Ecdysozoa</taxon>
        <taxon>Arthropoda</taxon>
        <taxon>Hexapoda</taxon>
        <taxon>Insecta</taxon>
        <taxon>Pterygota</taxon>
        <taxon>Neoptera</taxon>
        <taxon>Paraneoptera</taxon>
        <taxon>Hemiptera</taxon>
        <taxon>Sternorrhyncha</taxon>
        <taxon>Aphidomorpha</taxon>
        <taxon>Aphidoidea</taxon>
        <taxon>Aphididae</taxon>
        <taxon>Aphidini</taxon>
        <taxon>Aphis</taxon>
        <taxon>Aphis</taxon>
    </lineage>
</organism>
<dbReference type="OrthoDB" id="10525555at2759"/>
<sequence>MLRVFSIASWRKTYGKLSVVFLIHSYKHNKFYDFSTSKLVANFRDFDRFPIIRTTRKEPCIKFSSFFGHLNRKLDLRKKFSFFCHFFFVFLDFYENCWKFLLFTYIMHQGYSISHRKPSPKFDIEALFRLVTLYTDIKTIKTNTHYCKINTFITSFRIKISISTKKIYYNERVRRSNFAGKRLAFFEDQLSGYSVGHT</sequence>
<dbReference type="Proteomes" id="UP000475862">
    <property type="component" value="Unassembled WGS sequence"/>
</dbReference>
<dbReference type="AlphaFoldDB" id="A0A6G0U0U5"/>
<evidence type="ECO:0000313" key="1">
    <source>
        <dbReference type="EMBL" id="KAE9542715.1"/>
    </source>
</evidence>
<gene>
    <name evidence="1" type="ORF">AGLY_002626</name>
</gene>
<comment type="caution">
    <text evidence="1">The sequence shown here is derived from an EMBL/GenBank/DDBJ whole genome shotgun (WGS) entry which is preliminary data.</text>
</comment>
<keyword evidence="2" id="KW-1185">Reference proteome</keyword>
<dbReference type="EMBL" id="VYZN01000009">
    <property type="protein sequence ID" value="KAE9542715.1"/>
    <property type="molecule type" value="Genomic_DNA"/>
</dbReference>
<accession>A0A6G0U0U5</accession>